<protein>
    <submittedName>
        <fullName evidence="2">Uncharacterized protein</fullName>
    </submittedName>
</protein>
<keyword evidence="1" id="KW-0472">Membrane</keyword>
<dbReference type="OrthoDB" id="785457at2759"/>
<reference evidence="2 3" key="1">
    <citation type="submission" date="2019-05" db="EMBL/GenBank/DDBJ databases">
        <title>Mikania micrantha, genome provides insights into the molecular mechanism of rapid growth.</title>
        <authorList>
            <person name="Liu B."/>
        </authorList>
    </citation>
    <scope>NUCLEOTIDE SEQUENCE [LARGE SCALE GENOMIC DNA]</scope>
    <source>
        <strain evidence="2">NLD-2019</strain>
        <tissue evidence="2">Leaf</tissue>
    </source>
</reference>
<evidence type="ECO:0000256" key="1">
    <source>
        <dbReference type="SAM" id="Phobius"/>
    </source>
</evidence>
<gene>
    <name evidence="2" type="ORF">E3N88_26685</name>
</gene>
<dbReference type="AlphaFoldDB" id="A0A5N6MW18"/>
<comment type="caution">
    <text evidence="2">The sequence shown here is derived from an EMBL/GenBank/DDBJ whole genome shotgun (WGS) entry which is preliminary data.</text>
</comment>
<proteinExistence type="predicted"/>
<keyword evidence="1" id="KW-0812">Transmembrane</keyword>
<organism evidence="2 3">
    <name type="scientific">Mikania micrantha</name>
    <name type="common">bitter vine</name>
    <dbReference type="NCBI Taxonomy" id="192012"/>
    <lineage>
        <taxon>Eukaryota</taxon>
        <taxon>Viridiplantae</taxon>
        <taxon>Streptophyta</taxon>
        <taxon>Embryophyta</taxon>
        <taxon>Tracheophyta</taxon>
        <taxon>Spermatophyta</taxon>
        <taxon>Magnoliopsida</taxon>
        <taxon>eudicotyledons</taxon>
        <taxon>Gunneridae</taxon>
        <taxon>Pentapetalae</taxon>
        <taxon>asterids</taxon>
        <taxon>campanulids</taxon>
        <taxon>Asterales</taxon>
        <taxon>Asteraceae</taxon>
        <taxon>Asteroideae</taxon>
        <taxon>Heliantheae alliance</taxon>
        <taxon>Eupatorieae</taxon>
        <taxon>Mikania</taxon>
    </lineage>
</organism>
<accession>A0A5N6MW18</accession>
<dbReference type="EMBL" id="SZYD01000014">
    <property type="protein sequence ID" value="KAD4178094.1"/>
    <property type="molecule type" value="Genomic_DNA"/>
</dbReference>
<name>A0A5N6MW18_9ASTR</name>
<evidence type="ECO:0000313" key="2">
    <source>
        <dbReference type="EMBL" id="KAD4178094.1"/>
    </source>
</evidence>
<feature type="transmembrane region" description="Helical" evidence="1">
    <location>
        <begin position="36"/>
        <end position="54"/>
    </location>
</feature>
<dbReference type="Proteomes" id="UP000326396">
    <property type="component" value="Linkage Group LG4"/>
</dbReference>
<sequence>MSTGNRIWKQRLADIGGFPSLEPFPSARSPNEEGVSGLWSIMLIPLFVLLLLLGREEDKKRPYRAIRLVCEKHFVLVTDPFLAKAVIRSALGYPAFTVGTITGTPEVRPSRSSRLREMSSQCSNAHTRYGPNCLTTF</sequence>
<keyword evidence="1" id="KW-1133">Transmembrane helix</keyword>
<evidence type="ECO:0000313" key="3">
    <source>
        <dbReference type="Proteomes" id="UP000326396"/>
    </source>
</evidence>
<keyword evidence="3" id="KW-1185">Reference proteome</keyword>